<dbReference type="Pfam" id="PF00083">
    <property type="entry name" value="Sugar_tr"/>
    <property type="match status" value="1"/>
</dbReference>
<accession>A0AAN8WDL4</accession>
<gene>
    <name evidence="7" type="ORF">SK128_003707</name>
</gene>
<dbReference type="SUPFAM" id="SSF103473">
    <property type="entry name" value="MFS general substrate transporter"/>
    <property type="match status" value="1"/>
</dbReference>
<protein>
    <recommendedName>
        <fullName evidence="9">Organic cation transporter protein</fullName>
    </recommendedName>
</protein>
<name>A0AAN8WDL4_HALRR</name>
<dbReference type="AlphaFoldDB" id="A0AAN8WDL4"/>
<proteinExistence type="predicted"/>
<comment type="subcellular location">
    <subcellularLocation>
        <location evidence="1">Membrane</location>
        <topology evidence="1">Multi-pass membrane protein</topology>
    </subcellularLocation>
</comment>
<evidence type="ECO:0000256" key="1">
    <source>
        <dbReference type="ARBA" id="ARBA00004141"/>
    </source>
</evidence>
<keyword evidence="2 6" id="KW-0812">Transmembrane</keyword>
<keyword evidence="3 6" id="KW-1133">Transmembrane helix</keyword>
<comment type="caution">
    <text evidence="7">The sequence shown here is derived from an EMBL/GenBank/DDBJ whole genome shotgun (WGS) entry which is preliminary data.</text>
</comment>
<keyword evidence="4 6" id="KW-0472">Membrane</keyword>
<feature type="region of interest" description="Disordered" evidence="5">
    <location>
        <begin position="313"/>
        <end position="334"/>
    </location>
</feature>
<dbReference type="InterPro" id="IPR036259">
    <property type="entry name" value="MFS_trans_sf"/>
</dbReference>
<dbReference type="InterPro" id="IPR005828">
    <property type="entry name" value="MFS_sugar_transport-like"/>
</dbReference>
<evidence type="ECO:0000256" key="4">
    <source>
        <dbReference type="ARBA" id="ARBA00023136"/>
    </source>
</evidence>
<feature type="compositionally biased region" description="Basic and acidic residues" evidence="5">
    <location>
        <begin position="317"/>
        <end position="327"/>
    </location>
</feature>
<feature type="transmembrane region" description="Helical" evidence="6">
    <location>
        <begin position="211"/>
        <end position="234"/>
    </location>
</feature>
<dbReference type="Gene3D" id="1.20.1250.20">
    <property type="entry name" value="MFS general substrate transporter like domains"/>
    <property type="match status" value="1"/>
</dbReference>
<reference evidence="7 8" key="1">
    <citation type="submission" date="2023-11" db="EMBL/GenBank/DDBJ databases">
        <title>Halocaridina rubra genome assembly.</title>
        <authorList>
            <person name="Smith C."/>
        </authorList>
    </citation>
    <scope>NUCLEOTIDE SEQUENCE [LARGE SCALE GENOMIC DNA]</scope>
    <source>
        <strain evidence="7">EP-1</strain>
        <tissue evidence="7">Whole</tissue>
    </source>
</reference>
<evidence type="ECO:0000313" key="8">
    <source>
        <dbReference type="Proteomes" id="UP001381693"/>
    </source>
</evidence>
<feature type="transmembrane region" description="Helical" evidence="6">
    <location>
        <begin position="123"/>
        <end position="142"/>
    </location>
</feature>
<feature type="transmembrane region" description="Helical" evidence="6">
    <location>
        <begin position="272"/>
        <end position="295"/>
    </location>
</feature>
<evidence type="ECO:0000256" key="5">
    <source>
        <dbReference type="SAM" id="MobiDB-lite"/>
    </source>
</evidence>
<evidence type="ECO:0000256" key="6">
    <source>
        <dbReference type="SAM" id="Phobius"/>
    </source>
</evidence>
<evidence type="ECO:0008006" key="9">
    <source>
        <dbReference type="Google" id="ProtNLM"/>
    </source>
</evidence>
<dbReference type="GO" id="GO:0022857">
    <property type="term" value="F:transmembrane transporter activity"/>
    <property type="evidence" value="ECO:0007669"/>
    <property type="project" value="InterPro"/>
</dbReference>
<sequence>MNELFSAGTNADLRATTRVSGNVLARPDVHVYACSGLERLFRGLLPESPRWLIAEGRHEEAIKVLKDAAKSNHRNLPPTGAIIISMKAMVKPREIQSKQEIPRFIASKLRHFLILVIKSDMRVKALICYFCWFSVSMVYYGISLNSENLSTDPYLYVFLGGLIEVPAYIMLWPMLAYLGRKVSLISLYIVCAITICVIALLLATMDEVSTGIIIFLSLSGKLAITAAFHLIYVFTAELFPTKYRSLAVGESSMMARVGSISSPYINDLLGDAISWGPSALFALVSVLAAFLSMILPETKGTDMTEEVEFEMTDDNEKDGKHINHAQDNEAFSPT</sequence>
<keyword evidence="8" id="KW-1185">Reference proteome</keyword>
<feature type="transmembrane region" description="Helical" evidence="6">
    <location>
        <begin position="185"/>
        <end position="205"/>
    </location>
</feature>
<evidence type="ECO:0000313" key="7">
    <source>
        <dbReference type="EMBL" id="KAK7025524.1"/>
    </source>
</evidence>
<dbReference type="GO" id="GO:0016020">
    <property type="term" value="C:membrane"/>
    <property type="evidence" value="ECO:0007669"/>
    <property type="project" value="UniProtKB-SubCell"/>
</dbReference>
<evidence type="ECO:0000256" key="2">
    <source>
        <dbReference type="ARBA" id="ARBA00022692"/>
    </source>
</evidence>
<evidence type="ECO:0000256" key="3">
    <source>
        <dbReference type="ARBA" id="ARBA00022989"/>
    </source>
</evidence>
<dbReference type="EMBL" id="JAXCGZ010022739">
    <property type="protein sequence ID" value="KAK7025524.1"/>
    <property type="molecule type" value="Genomic_DNA"/>
</dbReference>
<organism evidence="7 8">
    <name type="scientific">Halocaridina rubra</name>
    <name type="common">Hawaiian red shrimp</name>
    <dbReference type="NCBI Taxonomy" id="373956"/>
    <lineage>
        <taxon>Eukaryota</taxon>
        <taxon>Metazoa</taxon>
        <taxon>Ecdysozoa</taxon>
        <taxon>Arthropoda</taxon>
        <taxon>Crustacea</taxon>
        <taxon>Multicrustacea</taxon>
        <taxon>Malacostraca</taxon>
        <taxon>Eumalacostraca</taxon>
        <taxon>Eucarida</taxon>
        <taxon>Decapoda</taxon>
        <taxon>Pleocyemata</taxon>
        <taxon>Caridea</taxon>
        <taxon>Atyoidea</taxon>
        <taxon>Atyidae</taxon>
        <taxon>Halocaridina</taxon>
    </lineage>
</organism>
<feature type="transmembrane region" description="Helical" evidence="6">
    <location>
        <begin position="154"/>
        <end position="178"/>
    </location>
</feature>
<dbReference type="PANTHER" id="PTHR24064">
    <property type="entry name" value="SOLUTE CARRIER FAMILY 22 MEMBER"/>
    <property type="match status" value="1"/>
</dbReference>
<dbReference type="Proteomes" id="UP001381693">
    <property type="component" value="Unassembled WGS sequence"/>
</dbReference>